<evidence type="ECO:0000313" key="1">
    <source>
        <dbReference type="EMBL" id="QBJ02615.1"/>
    </source>
</evidence>
<accession>A0A481W556</accession>
<name>A0A481W556_9CAUD</name>
<reference evidence="1 2" key="1">
    <citation type="submission" date="2019-02" db="EMBL/GenBank/DDBJ databases">
        <authorList>
            <person name="Frampton R.A."/>
            <person name="Wojtus J.K."/>
            <person name="Fineran P.C."/>
            <person name="Hendrickson H.L."/>
        </authorList>
    </citation>
    <scope>NUCLEOTIDE SEQUENCE [LARGE SCALE GENOMIC DNA]</scope>
</reference>
<proteinExistence type="predicted"/>
<dbReference type="EMBL" id="MK552327">
    <property type="protein sequence ID" value="QBJ02615.1"/>
    <property type="molecule type" value="Genomic_DNA"/>
</dbReference>
<organism evidence="1 2">
    <name type="scientific">Pseudomonas phage Psa21</name>
    <dbReference type="NCBI Taxonomy" id="2530023"/>
    <lineage>
        <taxon>Viruses</taxon>
        <taxon>Duplodnaviria</taxon>
        <taxon>Heunggongvirae</taxon>
        <taxon>Uroviricota</taxon>
        <taxon>Caudoviricetes</taxon>
        <taxon>Chimalliviridae</taxon>
        <taxon>Tepukevirus</taxon>
        <taxon>Tepukevirus Psa21</taxon>
    </lineage>
</organism>
<keyword evidence="2" id="KW-1185">Reference proteome</keyword>
<protein>
    <submittedName>
        <fullName evidence="1">Putative RNA polymerase beta subunit</fullName>
    </submittedName>
</protein>
<evidence type="ECO:0000313" key="2">
    <source>
        <dbReference type="Proteomes" id="UP000294134"/>
    </source>
</evidence>
<gene>
    <name evidence="1" type="ORF">PSA21_87</name>
</gene>
<sequence>MHIRDYFMQGLSLGLHMKRQWMNCLFSIVYNMNEFEQHYDYRLYKDEQGLFFFTPGSNDQKEYIDEYKEDTALLHFRDEIVLQPNEIANYKGPGPLTTTYGNVFVNHLCLILPFGDIFPFQAGLFDLNKIEGEILKRMIDDPEDNDDPLLKASNGKIYVRQYLMFAEHILTLPAYSDGIVTATTKKSLMASPDRNKVRDKWIAENPDRLTDPAAVAELSGLLKEVDDAYLAGDESEQFYKSKKKLEGARKKVHYMFGAESAFSDGTKVELIAKSLEEGIDMDKLPVMFNSLRAGSYNRGKQTALGGESTKTIYRMVGTARIVEQDCNTHIGIPVVLHPYVAKDLVGYGMVKDGKTTILTPQILSSLMGTTIEVRGPMTCKTGRDIDKGILGKGKNICAVCAGSALAENPNGIPAAAAGVGGRFLSLFLAKMHATVLRTVEWEMEKRIT</sequence>
<dbReference type="Proteomes" id="UP000294134">
    <property type="component" value="Segment"/>
</dbReference>